<name>A0ABW5JZW6_9FLAO</name>
<feature type="compositionally biased region" description="Basic and acidic residues" evidence="1">
    <location>
        <begin position="18"/>
        <end position="35"/>
    </location>
</feature>
<gene>
    <name evidence="3" type="ORF">ACFSSB_02525</name>
</gene>
<evidence type="ECO:0000313" key="4">
    <source>
        <dbReference type="Proteomes" id="UP001597467"/>
    </source>
</evidence>
<evidence type="ECO:0000256" key="2">
    <source>
        <dbReference type="SAM" id="Phobius"/>
    </source>
</evidence>
<organism evidence="3 4">
    <name type="scientific">Lacinutrix gracilariae</name>
    <dbReference type="NCBI Taxonomy" id="1747198"/>
    <lineage>
        <taxon>Bacteria</taxon>
        <taxon>Pseudomonadati</taxon>
        <taxon>Bacteroidota</taxon>
        <taxon>Flavobacteriia</taxon>
        <taxon>Flavobacteriales</taxon>
        <taxon>Flavobacteriaceae</taxon>
        <taxon>Lacinutrix</taxon>
    </lineage>
</organism>
<protein>
    <submittedName>
        <fullName evidence="3">Uncharacterized protein</fullName>
    </submittedName>
</protein>
<evidence type="ECO:0000256" key="1">
    <source>
        <dbReference type="SAM" id="MobiDB-lite"/>
    </source>
</evidence>
<keyword evidence="2" id="KW-0812">Transmembrane</keyword>
<evidence type="ECO:0000313" key="3">
    <source>
        <dbReference type="EMBL" id="MFD2541182.1"/>
    </source>
</evidence>
<sequence>MNLFKQRKNKSFNYTPRHQKDQEQPKKEDLSSKWDEIRGTSKRKASIFSSLPIMVLFLIAVLVLLYILGSYQ</sequence>
<feature type="region of interest" description="Disordered" evidence="1">
    <location>
        <begin position="1"/>
        <end position="35"/>
    </location>
</feature>
<feature type="transmembrane region" description="Helical" evidence="2">
    <location>
        <begin position="47"/>
        <end position="68"/>
    </location>
</feature>
<feature type="compositionally biased region" description="Basic residues" evidence="1">
    <location>
        <begin position="1"/>
        <end position="10"/>
    </location>
</feature>
<keyword evidence="2" id="KW-1133">Transmembrane helix</keyword>
<proteinExistence type="predicted"/>
<reference evidence="4" key="1">
    <citation type="journal article" date="2019" name="Int. J. Syst. Evol. Microbiol.">
        <title>The Global Catalogue of Microorganisms (GCM) 10K type strain sequencing project: providing services to taxonomists for standard genome sequencing and annotation.</title>
        <authorList>
            <consortium name="The Broad Institute Genomics Platform"/>
            <consortium name="The Broad Institute Genome Sequencing Center for Infectious Disease"/>
            <person name="Wu L."/>
            <person name="Ma J."/>
        </authorList>
    </citation>
    <scope>NUCLEOTIDE SEQUENCE [LARGE SCALE GENOMIC DNA]</scope>
    <source>
        <strain evidence="4">KCTC 42808</strain>
    </source>
</reference>
<accession>A0ABW5JZW6</accession>
<dbReference type="Proteomes" id="UP001597467">
    <property type="component" value="Unassembled WGS sequence"/>
</dbReference>
<dbReference type="RefSeq" id="WP_379900617.1">
    <property type="nucleotide sequence ID" value="NZ_JBHULM010000004.1"/>
</dbReference>
<dbReference type="EMBL" id="JBHULM010000004">
    <property type="protein sequence ID" value="MFD2541182.1"/>
    <property type="molecule type" value="Genomic_DNA"/>
</dbReference>
<keyword evidence="4" id="KW-1185">Reference proteome</keyword>
<comment type="caution">
    <text evidence="3">The sequence shown here is derived from an EMBL/GenBank/DDBJ whole genome shotgun (WGS) entry which is preliminary data.</text>
</comment>
<keyword evidence="2" id="KW-0472">Membrane</keyword>